<dbReference type="Proteomes" id="UP000638263">
    <property type="component" value="Unassembled WGS sequence"/>
</dbReference>
<keyword evidence="3" id="KW-1185">Reference proteome</keyword>
<proteinExistence type="predicted"/>
<protein>
    <submittedName>
        <fullName evidence="2">Uncharacterized protein</fullName>
    </submittedName>
</protein>
<evidence type="ECO:0000313" key="2">
    <source>
        <dbReference type="EMBL" id="GGK93629.1"/>
    </source>
</evidence>
<evidence type="ECO:0000313" key="3">
    <source>
        <dbReference type="Proteomes" id="UP000638263"/>
    </source>
</evidence>
<name>A0A917R733_9NOCA</name>
<dbReference type="AlphaFoldDB" id="A0A917R733"/>
<reference evidence="2" key="2">
    <citation type="submission" date="2020-09" db="EMBL/GenBank/DDBJ databases">
        <authorList>
            <person name="Sun Q."/>
            <person name="Zhou Y."/>
        </authorList>
    </citation>
    <scope>NUCLEOTIDE SEQUENCE</scope>
    <source>
        <strain evidence="2">CGMCC 4.3508</strain>
    </source>
</reference>
<reference evidence="2" key="1">
    <citation type="journal article" date="2014" name="Int. J. Syst. Evol. Microbiol.">
        <title>Complete genome sequence of Corynebacterium casei LMG S-19264T (=DSM 44701T), isolated from a smear-ripened cheese.</title>
        <authorList>
            <consortium name="US DOE Joint Genome Institute (JGI-PGF)"/>
            <person name="Walter F."/>
            <person name="Albersmeier A."/>
            <person name="Kalinowski J."/>
            <person name="Ruckert C."/>
        </authorList>
    </citation>
    <scope>NUCLEOTIDE SEQUENCE</scope>
    <source>
        <strain evidence="2">CGMCC 4.3508</strain>
    </source>
</reference>
<organism evidence="2 3">
    <name type="scientific">Nocardia jinanensis</name>
    <dbReference type="NCBI Taxonomy" id="382504"/>
    <lineage>
        <taxon>Bacteria</taxon>
        <taxon>Bacillati</taxon>
        <taxon>Actinomycetota</taxon>
        <taxon>Actinomycetes</taxon>
        <taxon>Mycobacteriales</taxon>
        <taxon>Nocardiaceae</taxon>
        <taxon>Nocardia</taxon>
    </lineage>
</organism>
<dbReference type="EMBL" id="BMMH01000001">
    <property type="protein sequence ID" value="GGK93629.1"/>
    <property type="molecule type" value="Genomic_DNA"/>
</dbReference>
<gene>
    <name evidence="2" type="ORF">GCM10011588_05250</name>
</gene>
<evidence type="ECO:0000256" key="1">
    <source>
        <dbReference type="SAM" id="MobiDB-lite"/>
    </source>
</evidence>
<feature type="region of interest" description="Disordered" evidence="1">
    <location>
        <begin position="55"/>
        <end position="91"/>
    </location>
</feature>
<sequence>MPAEPLYFRIPYCPLDEFHNERSPPGAPTRYDPARFGLGVPLRRHDRAQLDRKPVRIGVRNPKQGARSNSLRVQGRDRSRTLRSLPDTSNR</sequence>
<accession>A0A917R733</accession>
<comment type="caution">
    <text evidence="2">The sequence shown here is derived from an EMBL/GenBank/DDBJ whole genome shotgun (WGS) entry which is preliminary data.</text>
</comment>